<dbReference type="STRING" id="29529.SAMN04488122_3305"/>
<dbReference type="InterPro" id="IPR027829">
    <property type="entry name" value="DUF4625"/>
</dbReference>
<feature type="chain" id="PRO_5011772681" description="DUF4625 domain-containing protein" evidence="1">
    <location>
        <begin position="29"/>
        <end position="312"/>
    </location>
</feature>
<dbReference type="Proteomes" id="UP000199310">
    <property type="component" value="Unassembled WGS sequence"/>
</dbReference>
<dbReference type="Pfam" id="PF15418">
    <property type="entry name" value="DUF4625"/>
    <property type="match status" value="1"/>
</dbReference>
<sequence length="312" mass="35017">MRMETHVRKFAKLSLAAALFATLFTACKKEDEPAPPAKPVATNIEIGTANNKRALIGRDFHFNADVIVSGKIAEVQFNIRQKASETYASQWQLELKWDEYKGVKNTNVHKHFTIPANAPVGKYDCFFIVLDENGAKLEIKEELIINDPATMPVDPKIGRDMISRGDSLIYYMDTWVEKELIFKKNDVLKAHAQISEIKGDGILYTVLIKKKLNYHPESIDQLDFSKVIVITKVEHKGLPASSKIATLKNINGVWGGEQITIGADKDGNEPSPNPVTGEKAWESGQYNLVILYKNTSFNMSVYKSLPITIDYK</sequence>
<keyword evidence="3" id="KW-1185">Reference proteome</keyword>
<dbReference type="AlphaFoldDB" id="A0A1I0RSC6"/>
<dbReference type="RefSeq" id="WP_218150325.1">
    <property type="nucleotide sequence ID" value="NZ_FOJG01000001.1"/>
</dbReference>
<organism evidence="2 3">
    <name type="scientific">Chitinophaga arvensicola</name>
    <dbReference type="NCBI Taxonomy" id="29529"/>
    <lineage>
        <taxon>Bacteria</taxon>
        <taxon>Pseudomonadati</taxon>
        <taxon>Bacteroidota</taxon>
        <taxon>Chitinophagia</taxon>
        <taxon>Chitinophagales</taxon>
        <taxon>Chitinophagaceae</taxon>
        <taxon>Chitinophaga</taxon>
    </lineage>
</organism>
<evidence type="ECO:0000256" key="1">
    <source>
        <dbReference type="SAM" id="SignalP"/>
    </source>
</evidence>
<evidence type="ECO:0008006" key="4">
    <source>
        <dbReference type="Google" id="ProtNLM"/>
    </source>
</evidence>
<evidence type="ECO:0000313" key="2">
    <source>
        <dbReference type="EMBL" id="SEW44185.1"/>
    </source>
</evidence>
<gene>
    <name evidence="2" type="ORF">SAMN04488122_3305</name>
</gene>
<keyword evidence="1" id="KW-0732">Signal</keyword>
<dbReference type="PROSITE" id="PS51257">
    <property type="entry name" value="PROKAR_LIPOPROTEIN"/>
    <property type="match status" value="1"/>
</dbReference>
<protein>
    <recommendedName>
        <fullName evidence="4">DUF4625 domain-containing protein</fullName>
    </recommendedName>
</protein>
<name>A0A1I0RSC6_9BACT</name>
<accession>A0A1I0RSC6</accession>
<feature type="signal peptide" evidence="1">
    <location>
        <begin position="1"/>
        <end position="28"/>
    </location>
</feature>
<reference evidence="3" key="1">
    <citation type="submission" date="2016-10" db="EMBL/GenBank/DDBJ databases">
        <authorList>
            <person name="Varghese N."/>
            <person name="Submissions S."/>
        </authorList>
    </citation>
    <scope>NUCLEOTIDE SEQUENCE [LARGE SCALE GENOMIC DNA]</scope>
    <source>
        <strain evidence="3">DSM 3695</strain>
    </source>
</reference>
<evidence type="ECO:0000313" key="3">
    <source>
        <dbReference type="Proteomes" id="UP000199310"/>
    </source>
</evidence>
<dbReference type="EMBL" id="FOJG01000001">
    <property type="protein sequence ID" value="SEW44185.1"/>
    <property type="molecule type" value="Genomic_DNA"/>
</dbReference>
<proteinExistence type="predicted"/>